<evidence type="ECO:0000256" key="4">
    <source>
        <dbReference type="ARBA" id="ARBA00023274"/>
    </source>
</evidence>
<dbReference type="EMBL" id="OU015568">
    <property type="protein sequence ID" value="CAG5088960.1"/>
    <property type="molecule type" value="Genomic_DNA"/>
</dbReference>
<keyword evidence="7" id="KW-1185">Reference proteome</keyword>
<evidence type="ECO:0000313" key="6">
    <source>
        <dbReference type="EMBL" id="CAG5088960.1"/>
    </source>
</evidence>
<dbReference type="Gene3D" id="1.10.10.1410">
    <property type="match status" value="1"/>
</dbReference>
<name>A0ABN7S4N5_OIKDI</name>
<accession>A0ABN7S4N5</accession>
<dbReference type="Pfam" id="PF00428">
    <property type="entry name" value="Ribosomal_60s"/>
    <property type="match status" value="1"/>
</dbReference>
<reference evidence="6 7" key="1">
    <citation type="submission" date="2021-04" db="EMBL/GenBank/DDBJ databases">
        <authorList>
            <person name="Bliznina A."/>
        </authorList>
    </citation>
    <scope>NUCLEOTIDE SEQUENCE [LARGE SCALE GENOMIC DNA]</scope>
</reference>
<organism evidence="6 7">
    <name type="scientific">Oikopleura dioica</name>
    <name type="common">Tunicate</name>
    <dbReference type="NCBI Taxonomy" id="34765"/>
    <lineage>
        <taxon>Eukaryota</taxon>
        <taxon>Metazoa</taxon>
        <taxon>Chordata</taxon>
        <taxon>Tunicata</taxon>
        <taxon>Appendicularia</taxon>
        <taxon>Copelata</taxon>
        <taxon>Oikopleuridae</taxon>
        <taxon>Oikopleura</taxon>
    </lineage>
</organism>
<comment type="function">
    <text evidence="1">Plays an important role in the elongation step of protein synthesis.</text>
</comment>
<evidence type="ECO:0000256" key="1">
    <source>
        <dbReference type="ARBA" id="ARBA00003362"/>
    </source>
</evidence>
<gene>
    <name evidence="6" type="ORF">OKIOD_LOCUS3583</name>
</gene>
<dbReference type="Proteomes" id="UP001158576">
    <property type="component" value="Chromosome PAR"/>
</dbReference>
<protein>
    <submittedName>
        <fullName evidence="6">Oidioi.mRNA.OKI2018_I69.PAR.g12025.t1.cds</fullName>
    </submittedName>
</protein>
<evidence type="ECO:0000256" key="2">
    <source>
        <dbReference type="ARBA" id="ARBA00005436"/>
    </source>
</evidence>
<dbReference type="InterPro" id="IPR038716">
    <property type="entry name" value="P1/P2_N_sf"/>
</dbReference>
<proteinExistence type="inferred from homology"/>
<keyword evidence="3" id="KW-0689">Ribosomal protein</keyword>
<feature type="compositionally biased region" description="Basic and acidic residues" evidence="5">
    <location>
        <begin position="137"/>
        <end position="153"/>
    </location>
</feature>
<evidence type="ECO:0000313" key="7">
    <source>
        <dbReference type="Proteomes" id="UP001158576"/>
    </source>
</evidence>
<sequence>MSDAEGFIDDGFEGVKSNQIDDEFVYNELEDVPSNLTMVDLDDSFEDVDMVEGLSKSVRFASPQVSETALGYISLILADGGCEINVKNIDALLQSVGLIVENEIIDAFAESTKDLDVNLLVESMSSSRATASANENSDEKSSPEVQKEQKTNEASEEDSDLDGCFGLFD</sequence>
<evidence type="ECO:0000256" key="5">
    <source>
        <dbReference type="SAM" id="MobiDB-lite"/>
    </source>
</evidence>
<feature type="region of interest" description="Disordered" evidence="5">
    <location>
        <begin position="126"/>
        <end position="169"/>
    </location>
</feature>
<comment type="similarity">
    <text evidence="2">Belongs to the eukaryotic ribosomal protein P1/P2 family.</text>
</comment>
<evidence type="ECO:0000256" key="3">
    <source>
        <dbReference type="ARBA" id="ARBA00022980"/>
    </source>
</evidence>
<keyword evidence="4" id="KW-0687">Ribonucleoprotein</keyword>
<feature type="compositionally biased region" description="Polar residues" evidence="5">
    <location>
        <begin position="126"/>
        <end position="135"/>
    </location>
</feature>